<evidence type="ECO:0000313" key="1">
    <source>
        <dbReference type="EMBL" id="VFK56754.1"/>
    </source>
</evidence>
<proteinExistence type="predicted"/>
<accession>A0A451AMY1</accession>
<dbReference type="EMBL" id="CAADFY010000150">
    <property type="protein sequence ID" value="VFK58681.1"/>
    <property type="molecule type" value="Genomic_DNA"/>
</dbReference>
<sequence length="177" mass="20548">MQPLHFRFWHGELPRQSELPDLDLVIIDDTQRACLVLELKAFIAPAEPREMLEKSKEIERGISQIKLLREAFRLEPLLVTEPLGIDENYDVLFVVASETFIGVANIQDETVPVVRVSHLTRRLLAEKSLSTVCRWLRAREYLPVEGKHFEVKDFLAHVGDWKIQWYGIKPTIADNYL</sequence>
<gene>
    <name evidence="1" type="ORF">BECKTUN1418D_GA0071000_105218</name>
    <name evidence="3" type="ORF">BECKTUN1418E_GA0071001_11457</name>
    <name evidence="2" type="ORF">BECKTUN1418F_GA0071002_11507</name>
</gene>
<dbReference type="EMBL" id="CAADFX010000052">
    <property type="protein sequence ID" value="VFK56754.1"/>
    <property type="molecule type" value="Genomic_DNA"/>
</dbReference>
<dbReference type="EMBL" id="CAADFV010000145">
    <property type="protein sequence ID" value="VFK67411.1"/>
    <property type="molecule type" value="Genomic_DNA"/>
</dbReference>
<dbReference type="AlphaFoldDB" id="A0A451AMY1"/>
<organism evidence="3">
    <name type="scientific">Candidatus Kentrum sp. TUN</name>
    <dbReference type="NCBI Taxonomy" id="2126343"/>
    <lineage>
        <taxon>Bacteria</taxon>
        <taxon>Pseudomonadati</taxon>
        <taxon>Pseudomonadota</taxon>
        <taxon>Gammaproteobacteria</taxon>
        <taxon>Candidatus Kentrum</taxon>
    </lineage>
</organism>
<reference evidence="3" key="1">
    <citation type="submission" date="2019-02" db="EMBL/GenBank/DDBJ databases">
        <authorList>
            <person name="Gruber-Vodicka R. H."/>
            <person name="Seah K. B. B."/>
        </authorList>
    </citation>
    <scope>NUCLEOTIDE SEQUENCE</scope>
    <source>
        <strain evidence="1">BECK_BY1</strain>
        <strain evidence="3">BECK_BY2</strain>
        <strain evidence="2">BECK_BY3</strain>
    </source>
</reference>
<protein>
    <submittedName>
        <fullName evidence="3">Uncharacterized protein</fullName>
    </submittedName>
</protein>
<evidence type="ECO:0000313" key="3">
    <source>
        <dbReference type="EMBL" id="VFK67411.1"/>
    </source>
</evidence>
<evidence type="ECO:0000313" key="2">
    <source>
        <dbReference type="EMBL" id="VFK58681.1"/>
    </source>
</evidence>
<name>A0A451AMY1_9GAMM</name>